<name>A0A1P8KAZ7_9BURK</name>
<dbReference type="InterPro" id="IPR038299">
    <property type="entry name" value="DAO_C_sf"/>
</dbReference>
<evidence type="ECO:0000313" key="10">
    <source>
        <dbReference type="Proteomes" id="UP000186110"/>
    </source>
</evidence>
<gene>
    <name evidence="9" type="ORF">RS694_12000</name>
</gene>
<protein>
    <recommendedName>
        <fullName evidence="11">FAD-dependent oxidoreductase</fullName>
    </recommendedName>
</protein>
<dbReference type="Pfam" id="PF16901">
    <property type="entry name" value="DAO_C"/>
    <property type="match status" value="1"/>
</dbReference>
<evidence type="ECO:0000259" key="7">
    <source>
        <dbReference type="Pfam" id="PF01266"/>
    </source>
</evidence>
<keyword evidence="10" id="KW-1185">Reference proteome</keyword>
<dbReference type="Gene3D" id="1.10.8.870">
    <property type="entry name" value="Alpha-glycerophosphate oxidase, cap domain"/>
    <property type="match status" value="1"/>
</dbReference>
<accession>A0A1P8KAZ7</accession>
<dbReference type="eggNOG" id="COG0578">
    <property type="taxonomic scope" value="Bacteria"/>
</dbReference>
<evidence type="ECO:0008006" key="11">
    <source>
        <dbReference type="Google" id="ProtNLM"/>
    </source>
</evidence>
<keyword evidence="5" id="KW-0274">FAD</keyword>
<evidence type="ECO:0000256" key="1">
    <source>
        <dbReference type="ARBA" id="ARBA00001974"/>
    </source>
</evidence>
<evidence type="ECO:0000256" key="5">
    <source>
        <dbReference type="ARBA" id="ARBA00022827"/>
    </source>
</evidence>
<dbReference type="PRINTS" id="PR01001">
    <property type="entry name" value="FADG3PDH"/>
</dbReference>
<dbReference type="PANTHER" id="PTHR11985:SF35">
    <property type="entry name" value="ANAEROBIC GLYCEROL-3-PHOSPHATE DEHYDROGENASE SUBUNIT A"/>
    <property type="match status" value="1"/>
</dbReference>
<dbReference type="STRING" id="1484693.RS694_12000"/>
<evidence type="ECO:0000256" key="4">
    <source>
        <dbReference type="ARBA" id="ARBA00022798"/>
    </source>
</evidence>
<feature type="domain" description="Alpha-glycerophosphate oxidase C-terminal" evidence="8">
    <location>
        <begin position="409"/>
        <end position="502"/>
    </location>
</feature>
<dbReference type="InterPro" id="IPR036188">
    <property type="entry name" value="FAD/NAD-bd_sf"/>
</dbReference>
<dbReference type="GO" id="GO:0004368">
    <property type="term" value="F:glycerol-3-phosphate dehydrogenase (quinone) activity"/>
    <property type="evidence" value="ECO:0007669"/>
    <property type="project" value="InterPro"/>
</dbReference>
<sequence length="528" mass="58426">MRSQALELAAGQAWDLVVIGGGITGASVLREAARSGLRSLLLEQRDFAWGASSRSGKWVHGGLRYLQQGQMNVTWHSVRQREKLCHELTGLIDMQPMLWPLYKGQLADEVLIRAGLFVYDLIAGKRWRRSMPLAAVQQAFPDLHAPHLKGGICFYEGQTDDARMTLRVLQEARKAGGVALNYAPVVGLHREGNLVRGVQVATSSAQEPLRIQAKQVIAATGAWSDGIRAHVAHDKNSRLRPLRGSHLVFDRVRLPIDATIVLKHPRDRRPGFIAPFQGRVIVGNTDLDHDQDMRKEASITPWEVDYLLETVQHYFPALQIGRQDIIATFSGVRPVVDSGASDPSAESRDHVVWHEDELITIGGGKLTTFQHIALDALQRAKAKFPQMKLDGPPGPILTQPNPSLGVPDSLSAAQWQRLQGRYGDAASAMVLAAEPGTLTLIPGTETLWAELVWCAAHEDVQHLDDLLLRRTRIGILLAEGGRSYMPRIRELTQPALGWADDQWHAEEARYLEICRQHYSVPPVPGSDA</sequence>
<dbReference type="InterPro" id="IPR031656">
    <property type="entry name" value="DAO_C"/>
</dbReference>
<dbReference type="RefSeq" id="WP_029708911.1">
    <property type="nucleotide sequence ID" value="NZ_CP019239.1"/>
</dbReference>
<dbReference type="KEGG" id="rsb:RS694_12000"/>
<evidence type="ECO:0000256" key="3">
    <source>
        <dbReference type="ARBA" id="ARBA00022630"/>
    </source>
</evidence>
<comment type="cofactor">
    <cofactor evidence="1">
        <name>FAD</name>
        <dbReference type="ChEBI" id="CHEBI:57692"/>
    </cofactor>
</comment>
<dbReference type="EMBL" id="CP019239">
    <property type="protein sequence ID" value="APW43176.1"/>
    <property type="molecule type" value="Genomic_DNA"/>
</dbReference>
<keyword evidence="6" id="KW-0560">Oxidoreductase</keyword>
<comment type="similarity">
    <text evidence="2">Belongs to the FAD-dependent glycerol-3-phosphate dehydrogenase family.</text>
</comment>
<dbReference type="Gene3D" id="3.50.50.60">
    <property type="entry name" value="FAD/NAD(P)-binding domain"/>
    <property type="match status" value="1"/>
</dbReference>
<proteinExistence type="inferred from homology"/>
<evidence type="ECO:0000313" key="9">
    <source>
        <dbReference type="EMBL" id="APW43176.1"/>
    </source>
</evidence>
<dbReference type="SUPFAM" id="SSF51905">
    <property type="entry name" value="FAD/NAD(P)-binding domain"/>
    <property type="match status" value="1"/>
</dbReference>
<reference evidence="9 10" key="1">
    <citation type="submission" date="2017-01" db="EMBL/GenBank/DDBJ databases">
        <authorList>
            <person name="Mah S.A."/>
            <person name="Swanson W.J."/>
            <person name="Moy G.W."/>
            <person name="Vacquier V.D."/>
        </authorList>
    </citation>
    <scope>NUCLEOTIDE SEQUENCE [LARGE SCALE GENOMIC DNA]</scope>
    <source>
        <strain evidence="9 10">DSM 22694</strain>
    </source>
</reference>
<dbReference type="AlphaFoldDB" id="A0A1P8KAZ7"/>
<dbReference type="Pfam" id="PF01266">
    <property type="entry name" value="DAO"/>
    <property type="match status" value="1"/>
</dbReference>
<dbReference type="InterPro" id="IPR000447">
    <property type="entry name" value="G3P_DH_FAD-dep"/>
</dbReference>
<dbReference type="InterPro" id="IPR006076">
    <property type="entry name" value="FAD-dep_OxRdtase"/>
</dbReference>
<dbReference type="Proteomes" id="UP000186110">
    <property type="component" value="Chromosome"/>
</dbReference>
<evidence type="ECO:0000256" key="6">
    <source>
        <dbReference type="ARBA" id="ARBA00023002"/>
    </source>
</evidence>
<evidence type="ECO:0000259" key="8">
    <source>
        <dbReference type="Pfam" id="PF16901"/>
    </source>
</evidence>
<evidence type="ECO:0000256" key="2">
    <source>
        <dbReference type="ARBA" id="ARBA00007330"/>
    </source>
</evidence>
<organism evidence="9 10">
    <name type="scientific">Rhodoferax saidenbachensis</name>
    <dbReference type="NCBI Taxonomy" id="1484693"/>
    <lineage>
        <taxon>Bacteria</taxon>
        <taxon>Pseudomonadati</taxon>
        <taxon>Pseudomonadota</taxon>
        <taxon>Betaproteobacteria</taxon>
        <taxon>Burkholderiales</taxon>
        <taxon>Comamonadaceae</taxon>
        <taxon>Rhodoferax</taxon>
    </lineage>
</organism>
<dbReference type="GO" id="GO:0046168">
    <property type="term" value="P:glycerol-3-phosphate catabolic process"/>
    <property type="evidence" value="ECO:0007669"/>
    <property type="project" value="TreeGrafter"/>
</dbReference>
<feature type="domain" description="FAD dependent oxidoreductase" evidence="7">
    <location>
        <begin position="15"/>
        <end position="343"/>
    </location>
</feature>
<keyword evidence="4" id="KW-0319">Glycerol metabolism</keyword>
<keyword evidence="3" id="KW-0285">Flavoprotein</keyword>
<dbReference type="Gene3D" id="3.30.9.10">
    <property type="entry name" value="D-Amino Acid Oxidase, subunit A, domain 2"/>
    <property type="match status" value="1"/>
</dbReference>
<dbReference type="PANTHER" id="PTHR11985">
    <property type="entry name" value="GLYCEROL-3-PHOSPHATE DEHYDROGENASE"/>
    <property type="match status" value="1"/>
</dbReference>
<dbReference type="GO" id="GO:0006071">
    <property type="term" value="P:glycerol metabolic process"/>
    <property type="evidence" value="ECO:0007669"/>
    <property type="project" value="UniProtKB-KW"/>
</dbReference>